<protein>
    <recommendedName>
        <fullName evidence="11">Bile acid:sodium symporter</fullName>
    </recommendedName>
</protein>
<keyword evidence="3 7" id="KW-0812">Transmembrane</keyword>
<dbReference type="AlphaFoldDB" id="R7USJ3"/>
<dbReference type="PANTHER" id="PTHR10361">
    <property type="entry name" value="SODIUM-BILE ACID COTRANSPORTER"/>
    <property type="match status" value="1"/>
</dbReference>
<evidence type="ECO:0000256" key="5">
    <source>
        <dbReference type="ARBA" id="ARBA00022989"/>
    </source>
</evidence>
<feature type="transmembrane region" description="Helical" evidence="7">
    <location>
        <begin position="85"/>
        <end position="105"/>
    </location>
</feature>
<feature type="transmembrane region" description="Helical" evidence="7">
    <location>
        <begin position="56"/>
        <end position="79"/>
    </location>
</feature>
<keyword evidence="6 7" id="KW-0472">Membrane</keyword>
<evidence type="ECO:0000256" key="1">
    <source>
        <dbReference type="ARBA" id="ARBA00004141"/>
    </source>
</evidence>
<gene>
    <name evidence="8" type="ORF">CAPTEDRAFT_61185</name>
</gene>
<dbReference type="InterPro" id="IPR038770">
    <property type="entry name" value="Na+/solute_symporter_sf"/>
</dbReference>
<dbReference type="GO" id="GO:0015293">
    <property type="term" value="F:symporter activity"/>
    <property type="evidence" value="ECO:0007669"/>
    <property type="project" value="UniProtKB-KW"/>
</dbReference>
<dbReference type="Gene3D" id="1.20.1530.20">
    <property type="match status" value="1"/>
</dbReference>
<feature type="non-terminal residue" evidence="8">
    <location>
        <position position="136"/>
    </location>
</feature>
<dbReference type="Pfam" id="PF01758">
    <property type="entry name" value="SBF"/>
    <property type="match status" value="1"/>
</dbReference>
<dbReference type="InterPro" id="IPR004710">
    <property type="entry name" value="Bilac:Na_transpt"/>
</dbReference>
<reference evidence="8 10" key="2">
    <citation type="journal article" date="2013" name="Nature">
        <title>Insights into bilaterian evolution from three spiralian genomes.</title>
        <authorList>
            <person name="Simakov O."/>
            <person name="Marletaz F."/>
            <person name="Cho S.J."/>
            <person name="Edsinger-Gonzales E."/>
            <person name="Havlak P."/>
            <person name="Hellsten U."/>
            <person name="Kuo D.H."/>
            <person name="Larsson T."/>
            <person name="Lv J."/>
            <person name="Arendt D."/>
            <person name="Savage R."/>
            <person name="Osoegawa K."/>
            <person name="de Jong P."/>
            <person name="Grimwood J."/>
            <person name="Chapman J.A."/>
            <person name="Shapiro H."/>
            <person name="Aerts A."/>
            <person name="Otillar R.P."/>
            <person name="Terry A.Y."/>
            <person name="Boore J.L."/>
            <person name="Grigoriev I.V."/>
            <person name="Lindberg D.R."/>
            <person name="Seaver E.C."/>
            <person name="Weisblat D.A."/>
            <person name="Putnam N.H."/>
            <person name="Rokhsar D.S."/>
        </authorList>
    </citation>
    <scope>NUCLEOTIDE SEQUENCE</scope>
    <source>
        <strain evidence="8 10">I ESC-2004</strain>
    </source>
</reference>
<dbReference type="Proteomes" id="UP000014760">
    <property type="component" value="Unassembled WGS sequence"/>
</dbReference>
<keyword evidence="10" id="KW-1185">Reference proteome</keyword>
<name>R7USJ3_CAPTE</name>
<dbReference type="EMBL" id="AMQN01043611">
    <property type="status" value="NOT_ANNOTATED_CDS"/>
    <property type="molecule type" value="Genomic_DNA"/>
</dbReference>
<dbReference type="GO" id="GO:0016020">
    <property type="term" value="C:membrane"/>
    <property type="evidence" value="ECO:0007669"/>
    <property type="project" value="UniProtKB-SubCell"/>
</dbReference>
<evidence type="ECO:0000256" key="6">
    <source>
        <dbReference type="ARBA" id="ARBA00023136"/>
    </source>
</evidence>
<dbReference type="HOGENOM" id="CLU_034788_6_0_1"/>
<comment type="similarity">
    <text evidence="2">Belongs to the bile acid:sodium symporter (BASS) (TC 2.A.28) family.</text>
</comment>
<evidence type="ECO:0000256" key="4">
    <source>
        <dbReference type="ARBA" id="ARBA00022847"/>
    </source>
</evidence>
<reference evidence="9" key="3">
    <citation type="submission" date="2015-06" db="UniProtKB">
        <authorList>
            <consortium name="EnsemblMetazoa"/>
        </authorList>
    </citation>
    <scope>IDENTIFICATION</scope>
</reference>
<dbReference type="STRING" id="283909.R7USJ3"/>
<dbReference type="OMA" id="INHLADH"/>
<keyword evidence="4" id="KW-0813">Transport</keyword>
<organism evidence="8">
    <name type="scientific">Capitella teleta</name>
    <name type="common">Polychaete worm</name>
    <dbReference type="NCBI Taxonomy" id="283909"/>
    <lineage>
        <taxon>Eukaryota</taxon>
        <taxon>Metazoa</taxon>
        <taxon>Spiralia</taxon>
        <taxon>Lophotrochozoa</taxon>
        <taxon>Annelida</taxon>
        <taxon>Polychaeta</taxon>
        <taxon>Sedentaria</taxon>
        <taxon>Scolecida</taxon>
        <taxon>Capitellidae</taxon>
        <taxon>Capitella</taxon>
    </lineage>
</organism>
<comment type="subcellular location">
    <subcellularLocation>
        <location evidence="1">Membrane</location>
        <topology evidence="1">Multi-pass membrane protein</topology>
    </subcellularLocation>
</comment>
<evidence type="ECO:0000313" key="9">
    <source>
        <dbReference type="EnsemblMetazoa" id="CapteP61185"/>
    </source>
</evidence>
<evidence type="ECO:0008006" key="11">
    <source>
        <dbReference type="Google" id="ProtNLM"/>
    </source>
</evidence>
<dbReference type="OrthoDB" id="203097at2759"/>
<dbReference type="EMBL" id="KB300715">
    <property type="protein sequence ID" value="ELU06381.1"/>
    <property type="molecule type" value="Genomic_DNA"/>
</dbReference>
<evidence type="ECO:0000256" key="3">
    <source>
        <dbReference type="ARBA" id="ARBA00022692"/>
    </source>
</evidence>
<feature type="transmembrane region" description="Helical" evidence="7">
    <location>
        <begin position="26"/>
        <end position="44"/>
    </location>
</feature>
<evidence type="ECO:0000313" key="8">
    <source>
        <dbReference type="EMBL" id="ELU06381.1"/>
    </source>
</evidence>
<evidence type="ECO:0000256" key="2">
    <source>
        <dbReference type="ARBA" id="ARBA00006528"/>
    </source>
</evidence>
<keyword evidence="5 7" id="KW-1133">Transmembrane helix</keyword>
<feature type="transmembrane region" description="Helical" evidence="7">
    <location>
        <begin position="112"/>
        <end position="133"/>
    </location>
</feature>
<evidence type="ECO:0000313" key="10">
    <source>
        <dbReference type="Proteomes" id="UP000014760"/>
    </source>
</evidence>
<keyword evidence="4" id="KW-0769">Symport</keyword>
<sequence>LLPFWALIASVFGYYFSPELVPFKSALIPLIAVIMFVMGLTITTQDLKTSLREPQALLIGVLLQFLLMPALACSISILFELPRDMLIGMILVGTAPGGTSSNVLTYLAGGRVALSVSMTTVSTLASVIMTPWITTL</sequence>
<reference evidence="10" key="1">
    <citation type="submission" date="2012-12" db="EMBL/GenBank/DDBJ databases">
        <authorList>
            <person name="Hellsten U."/>
            <person name="Grimwood J."/>
            <person name="Chapman J.A."/>
            <person name="Shapiro H."/>
            <person name="Aerts A."/>
            <person name="Otillar R.P."/>
            <person name="Terry A.Y."/>
            <person name="Boore J.L."/>
            <person name="Simakov O."/>
            <person name="Marletaz F."/>
            <person name="Cho S.-J."/>
            <person name="Edsinger-Gonzales E."/>
            <person name="Havlak P."/>
            <person name="Kuo D.-H."/>
            <person name="Larsson T."/>
            <person name="Lv J."/>
            <person name="Arendt D."/>
            <person name="Savage R."/>
            <person name="Osoegawa K."/>
            <person name="de Jong P."/>
            <person name="Lindberg D.R."/>
            <person name="Seaver E.C."/>
            <person name="Weisblat D.A."/>
            <person name="Putnam N.H."/>
            <person name="Grigoriev I.V."/>
            <person name="Rokhsar D.S."/>
        </authorList>
    </citation>
    <scope>NUCLEOTIDE SEQUENCE</scope>
    <source>
        <strain evidence="10">I ESC-2004</strain>
    </source>
</reference>
<dbReference type="InterPro" id="IPR002657">
    <property type="entry name" value="BilAc:Na_symport/Acr3"/>
</dbReference>
<evidence type="ECO:0000256" key="7">
    <source>
        <dbReference type="SAM" id="Phobius"/>
    </source>
</evidence>
<dbReference type="EnsemblMetazoa" id="CapteT61185">
    <property type="protein sequence ID" value="CapteP61185"/>
    <property type="gene ID" value="CapteG61185"/>
</dbReference>
<accession>R7USJ3</accession>
<feature type="non-terminal residue" evidence="8">
    <location>
        <position position="1"/>
    </location>
</feature>
<proteinExistence type="inferred from homology"/>
<dbReference type="PANTHER" id="PTHR10361:SF28">
    <property type="entry name" value="P3 PROTEIN-RELATED"/>
    <property type="match status" value="1"/>
</dbReference>